<keyword evidence="2" id="KW-1185">Reference proteome</keyword>
<reference evidence="1 2" key="1">
    <citation type="journal article" date="2019" name="Commun. Biol.">
        <title>The bagworm genome reveals a unique fibroin gene that provides high tensile strength.</title>
        <authorList>
            <person name="Kono N."/>
            <person name="Nakamura H."/>
            <person name="Ohtoshi R."/>
            <person name="Tomita M."/>
            <person name="Numata K."/>
            <person name="Arakawa K."/>
        </authorList>
    </citation>
    <scope>NUCLEOTIDE SEQUENCE [LARGE SCALE GENOMIC DNA]</scope>
</reference>
<sequence>MPEPPARSSTTVLTWLVRAPMARSISSVDAMSLGMLLRFGVSISQARSTLFPISNFADNRPPAVGRSHFNITGRWSDVRPCIVSILLKLSATPLVSAISIVEGLCVTTWENMST</sequence>
<gene>
    <name evidence="1" type="ORF">EVAR_90114_1</name>
</gene>
<organism evidence="1 2">
    <name type="scientific">Eumeta variegata</name>
    <name type="common">Bagworm moth</name>
    <name type="synonym">Eumeta japonica</name>
    <dbReference type="NCBI Taxonomy" id="151549"/>
    <lineage>
        <taxon>Eukaryota</taxon>
        <taxon>Metazoa</taxon>
        <taxon>Ecdysozoa</taxon>
        <taxon>Arthropoda</taxon>
        <taxon>Hexapoda</taxon>
        <taxon>Insecta</taxon>
        <taxon>Pterygota</taxon>
        <taxon>Neoptera</taxon>
        <taxon>Endopterygota</taxon>
        <taxon>Lepidoptera</taxon>
        <taxon>Glossata</taxon>
        <taxon>Ditrysia</taxon>
        <taxon>Tineoidea</taxon>
        <taxon>Psychidae</taxon>
        <taxon>Oiketicinae</taxon>
        <taxon>Eumeta</taxon>
    </lineage>
</organism>
<accession>A0A4C2A0N2</accession>
<name>A0A4C2A0N2_EUMVA</name>
<dbReference type="EMBL" id="BGZK01002391">
    <property type="protein sequence ID" value="GBP93548.1"/>
    <property type="molecule type" value="Genomic_DNA"/>
</dbReference>
<proteinExistence type="predicted"/>
<protein>
    <submittedName>
        <fullName evidence="1">Uncharacterized protein</fullName>
    </submittedName>
</protein>
<dbReference type="AlphaFoldDB" id="A0A4C2A0N2"/>
<evidence type="ECO:0000313" key="1">
    <source>
        <dbReference type="EMBL" id="GBP93548.1"/>
    </source>
</evidence>
<comment type="caution">
    <text evidence="1">The sequence shown here is derived from an EMBL/GenBank/DDBJ whole genome shotgun (WGS) entry which is preliminary data.</text>
</comment>
<evidence type="ECO:0000313" key="2">
    <source>
        <dbReference type="Proteomes" id="UP000299102"/>
    </source>
</evidence>
<dbReference type="Proteomes" id="UP000299102">
    <property type="component" value="Unassembled WGS sequence"/>
</dbReference>